<evidence type="ECO:0000256" key="9">
    <source>
        <dbReference type="ARBA" id="ARBA00022898"/>
    </source>
</evidence>
<dbReference type="NCBIfam" id="TIGR02093">
    <property type="entry name" value="P_ylase"/>
    <property type="match status" value="1"/>
</dbReference>
<keyword evidence="9 12" id="KW-0663">Pyridoxal phosphate</keyword>
<evidence type="ECO:0000313" key="15">
    <source>
        <dbReference type="Proteomes" id="UP000197065"/>
    </source>
</evidence>
<evidence type="ECO:0000256" key="6">
    <source>
        <dbReference type="ARBA" id="ARBA00022533"/>
    </source>
</evidence>
<dbReference type="Gene3D" id="3.40.50.2000">
    <property type="entry name" value="Glycogen Phosphorylase B"/>
    <property type="match status" value="2"/>
</dbReference>
<dbReference type="PROSITE" id="PS00102">
    <property type="entry name" value="PHOSPHORYLASE"/>
    <property type="match status" value="1"/>
</dbReference>
<evidence type="ECO:0000256" key="2">
    <source>
        <dbReference type="ARBA" id="ARBA00001933"/>
    </source>
</evidence>
<dbReference type="EMBL" id="FYEH01000005">
    <property type="protein sequence ID" value="SNB66484.1"/>
    <property type="molecule type" value="Genomic_DNA"/>
</dbReference>
<sequence>MSIASKPIDPAALKSAILDKLVYSVGKDLDRATRHDWFFATTLAVRDRIVDHWMQTHREQAGDGHKHVYYLSLEFLIGRLLADALNNMQLMEPVGIALSELGVDPDEVLKVEPDAALGNGGLGRLAACFMDSMATLGVAGMGYGIRYEHGLFKQGFDSGWQVERPEDWLAFGNPWEFERPEAVYPIRFFGTVKESEIEGRKIYLWEGGERVLAVAWDTPIVGWQGQTINTLRLWSGQSGNLIDLDAFNRGDYVKAVEEQVNAQSISRVLYPNDSTEAGQLLRLKQEYFFTSASLQDILRRHLARFETFDNLGQQVAIQLNDTHPAIAVPELMRLLIDDYEIAWDKAFAITSSVINYTNHTLMPEALERWPVSLMERLLPRHMQIIYELNAQVLNELRSKPETRDPDLAEVSIIGEGRDRMVRMGNLAFLGSRRVNGVSALHGDLMKETVFKQLHAFYPQKITAITNGVTPRRWLLSCNPGLAALITSAIGDRWITDLEALDELTPLAKDASFKEHFARIKRSNKEVLAALIAKRNGIGVDPDALFDVQIKRIHEYKRQLLNILEAIALYLAIKQRPDADWQPRVKIFGGKAAPSYVRAKLVIKLINDVARVVNGDPDIDGKLRIAFLPNYNVSLAERIIPAGELSEQISTAGLEASGTGNMKFALNGALTIGTLDGANVEIKDHVGDDNIFIFGLTAEQVLERRSHGHNPQSTIETTPILREALDAIGQGRFSVDNPSLFRPLLEDLRTTDWFLVTDDFKSYFDTQRRVDKVYADQSIWTEKAIINTAKMGFFSSDRSIREYADVIWQAPLAH</sequence>
<protein>
    <recommendedName>
        <fullName evidence="13">Alpha-1,4 glucan phosphorylase</fullName>
        <ecNumber evidence="13">2.4.1.1</ecNumber>
    </recommendedName>
</protein>
<organism evidence="14 15">
    <name type="scientific">Arboricoccus pini</name>
    <dbReference type="NCBI Taxonomy" id="1963835"/>
    <lineage>
        <taxon>Bacteria</taxon>
        <taxon>Pseudomonadati</taxon>
        <taxon>Pseudomonadota</taxon>
        <taxon>Alphaproteobacteria</taxon>
        <taxon>Geminicoccales</taxon>
        <taxon>Geminicoccaceae</taxon>
        <taxon>Arboricoccus</taxon>
    </lineage>
</organism>
<evidence type="ECO:0000256" key="1">
    <source>
        <dbReference type="ARBA" id="ARBA00001275"/>
    </source>
</evidence>
<dbReference type="PANTHER" id="PTHR11468">
    <property type="entry name" value="GLYCOGEN PHOSPHORYLASE"/>
    <property type="match status" value="1"/>
</dbReference>
<dbReference type="GO" id="GO:0030170">
    <property type="term" value="F:pyridoxal phosphate binding"/>
    <property type="evidence" value="ECO:0007669"/>
    <property type="project" value="InterPro"/>
</dbReference>
<dbReference type="Pfam" id="PF00343">
    <property type="entry name" value="Phosphorylase"/>
    <property type="match status" value="1"/>
</dbReference>
<comment type="function">
    <text evidence="11">Phosphorylase is an important allosteric enzyme in carbohydrate metabolism. Enzymes from different sources differ in their regulatory mechanisms and in their natural substrates. However, all known phosphorylases share catalytic and structural properties.</text>
</comment>
<keyword evidence="6" id="KW-0021">Allosteric enzyme</keyword>
<evidence type="ECO:0000256" key="7">
    <source>
        <dbReference type="ARBA" id="ARBA00022676"/>
    </source>
</evidence>
<dbReference type="PIRSF" id="PIRSF000460">
    <property type="entry name" value="Pprylas_GlgP"/>
    <property type="match status" value="1"/>
</dbReference>
<accession>A0A212R370</accession>
<comment type="cofactor">
    <cofactor evidence="2 13">
        <name>pyridoxal 5'-phosphate</name>
        <dbReference type="ChEBI" id="CHEBI:597326"/>
    </cofactor>
</comment>
<dbReference type="AlphaFoldDB" id="A0A212R370"/>
<evidence type="ECO:0000256" key="8">
    <source>
        <dbReference type="ARBA" id="ARBA00022679"/>
    </source>
</evidence>
<evidence type="ECO:0000256" key="13">
    <source>
        <dbReference type="RuleBase" id="RU000587"/>
    </source>
</evidence>
<keyword evidence="15" id="KW-1185">Reference proteome</keyword>
<gene>
    <name evidence="14" type="ORF">SAMN07250955_105116</name>
</gene>
<evidence type="ECO:0000256" key="4">
    <source>
        <dbReference type="ARBA" id="ARBA00006047"/>
    </source>
</evidence>
<name>A0A212R370_9PROT</name>
<dbReference type="Proteomes" id="UP000197065">
    <property type="component" value="Unassembled WGS sequence"/>
</dbReference>
<feature type="modified residue" description="N6-(pyridoxal phosphate)lysine" evidence="12">
    <location>
        <position position="662"/>
    </location>
</feature>
<reference evidence="14 15" key="1">
    <citation type="submission" date="2017-06" db="EMBL/GenBank/DDBJ databases">
        <authorList>
            <person name="Kim H.J."/>
            <person name="Triplett B.A."/>
        </authorList>
    </citation>
    <scope>NUCLEOTIDE SEQUENCE [LARGE SCALE GENOMIC DNA]</scope>
    <source>
        <strain evidence="14 15">B29T1</strain>
    </source>
</reference>
<keyword evidence="8 13" id="KW-0808">Transferase</keyword>
<dbReference type="PANTHER" id="PTHR11468:SF3">
    <property type="entry name" value="GLYCOGEN PHOSPHORYLASE, LIVER FORM"/>
    <property type="match status" value="1"/>
</dbReference>
<keyword evidence="10 13" id="KW-0119">Carbohydrate metabolism</keyword>
<dbReference type="FunFam" id="3.40.50.2000:FF:000003">
    <property type="entry name" value="Alpha-1,4 glucan phosphorylase"/>
    <property type="match status" value="1"/>
</dbReference>
<dbReference type="InterPro" id="IPR000811">
    <property type="entry name" value="Glyco_trans_35"/>
</dbReference>
<comment type="catalytic activity">
    <reaction evidence="1 13">
        <text>[(1-&gt;4)-alpha-D-glucosyl](n) + phosphate = [(1-&gt;4)-alpha-D-glucosyl](n-1) + alpha-D-glucose 1-phosphate</text>
        <dbReference type="Rhea" id="RHEA:41732"/>
        <dbReference type="Rhea" id="RHEA-COMP:9584"/>
        <dbReference type="Rhea" id="RHEA-COMP:9586"/>
        <dbReference type="ChEBI" id="CHEBI:15444"/>
        <dbReference type="ChEBI" id="CHEBI:43474"/>
        <dbReference type="ChEBI" id="CHEBI:58601"/>
        <dbReference type="EC" id="2.4.1.1"/>
    </reaction>
</comment>
<keyword evidence="5" id="KW-0963">Cytoplasm</keyword>
<dbReference type="EC" id="2.4.1.1" evidence="13"/>
<evidence type="ECO:0000256" key="12">
    <source>
        <dbReference type="PIRSR" id="PIRSR000460-1"/>
    </source>
</evidence>
<comment type="subcellular location">
    <subcellularLocation>
        <location evidence="3">Cytoplasm</location>
    </subcellularLocation>
</comment>
<comment type="function">
    <text evidence="13">Allosteric enzyme that catalyzes the rate-limiting step in glycogen catabolism, the phosphorolytic cleavage of glycogen to produce glucose-1-phosphate, and plays a central role in maintaining cellular and organismal glucose homeostasis.</text>
</comment>
<dbReference type="OrthoDB" id="7229284at2"/>
<comment type="similarity">
    <text evidence="4 13">Belongs to the glycogen phosphorylase family.</text>
</comment>
<dbReference type="InterPro" id="IPR035090">
    <property type="entry name" value="Pyridoxal_P_attach_site"/>
</dbReference>
<dbReference type="RefSeq" id="WP_088561130.1">
    <property type="nucleotide sequence ID" value="NZ_FYEH01000005.1"/>
</dbReference>
<dbReference type="GO" id="GO:0005980">
    <property type="term" value="P:glycogen catabolic process"/>
    <property type="evidence" value="ECO:0007669"/>
    <property type="project" value="TreeGrafter"/>
</dbReference>
<dbReference type="CDD" id="cd04300">
    <property type="entry name" value="GT35_Glycogen_Phosphorylase"/>
    <property type="match status" value="1"/>
</dbReference>
<evidence type="ECO:0000256" key="3">
    <source>
        <dbReference type="ARBA" id="ARBA00004496"/>
    </source>
</evidence>
<dbReference type="GO" id="GO:0005737">
    <property type="term" value="C:cytoplasm"/>
    <property type="evidence" value="ECO:0007669"/>
    <property type="project" value="UniProtKB-SubCell"/>
</dbReference>
<dbReference type="FunFam" id="3.40.50.2000:FF:000153">
    <property type="entry name" value="Alpha-1,4 glucan phosphorylase"/>
    <property type="match status" value="1"/>
</dbReference>
<dbReference type="InterPro" id="IPR011833">
    <property type="entry name" value="Glycg_phsphrylas"/>
</dbReference>
<evidence type="ECO:0000256" key="10">
    <source>
        <dbReference type="ARBA" id="ARBA00023277"/>
    </source>
</evidence>
<dbReference type="GO" id="GO:0008184">
    <property type="term" value="F:glycogen phosphorylase activity"/>
    <property type="evidence" value="ECO:0007669"/>
    <property type="project" value="InterPro"/>
</dbReference>
<keyword evidence="7 13" id="KW-0328">Glycosyltransferase</keyword>
<evidence type="ECO:0000313" key="14">
    <source>
        <dbReference type="EMBL" id="SNB66484.1"/>
    </source>
</evidence>
<evidence type="ECO:0000256" key="11">
    <source>
        <dbReference type="ARBA" id="ARBA00025174"/>
    </source>
</evidence>
<dbReference type="SUPFAM" id="SSF53756">
    <property type="entry name" value="UDP-Glycosyltransferase/glycogen phosphorylase"/>
    <property type="match status" value="1"/>
</dbReference>
<evidence type="ECO:0000256" key="5">
    <source>
        <dbReference type="ARBA" id="ARBA00022490"/>
    </source>
</evidence>
<proteinExistence type="inferred from homology"/>